<gene>
    <name evidence="2" type="ORF">AK812_SmicGene36868</name>
</gene>
<evidence type="ECO:0000313" key="3">
    <source>
        <dbReference type="Proteomes" id="UP000186817"/>
    </source>
</evidence>
<comment type="caution">
    <text evidence="2">The sequence shown here is derived from an EMBL/GenBank/DDBJ whole genome shotgun (WGS) entry which is preliminary data.</text>
</comment>
<feature type="region of interest" description="Disordered" evidence="1">
    <location>
        <begin position="143"/>
        <end position="181"/>
    </location>
</feature>
<dbReference type="OrthoDB" id="10495068at2759"/>
<accession>A0A1Q9CHR7</accession>
<proteinExistence type="predicted"/>
<keyword evidence="3" id="KW-1185">Reference proteome</keyword>
<dbReference type="Proteomes" id="UP000186817">
    <property type="component" value="Unassembled WGS sequence"/>
</dbReference>
<dbReference type="EMBL" id="LSRX01001189">
    <property type="protein sequence ID" value="OLP82479.1"/>
    <property type="molecule type" value="Genomic_DNA"/>
</dbReference>
<reference evidence="2 3" key="1">
    <citation type="submission" date="2016-02" db="EMBL/GenBank/DDBJ databases">
        <title>Genome analysis of coral dinoflagellate symbionts highlights evolutionary adaptations to a symbiotic lifestyle.</title>
        <authorList>
            <person name="Aranda M."/>
            <person name="Li Y."/>
            <person name="Liew Y.J."/>
            <person name="Baumgarten S."/>
            <person name="Simakov O."/>
            <person name="Wilson M."/>
            <person name="Piel J."/>
            <person name="Ashoor H."/>
            <person name="Bougouffa S."/>
            <person name="Bajic V.B."/>
            <person name="Ryu T."/>
            <person name="Ravasi T."/>
            <person name="Bayer T."/>
            <person name="Micklem G."/>
            <person name="Kim H."/>
            <person name="Bhak J."/>
            <person name="Lajeunesse T.C."/>
            <person name="Voolstra C.R."/>
        </authorList>
    </citation>
    <scope>NUCLEOTIDE SEQUENCE [LARGE SCALE GENOMIC DNA]</scope>
    <source>
        <strain evidence="2 3">CCMP2467</strain>
    </source>
</reference>
<sequence>MITSTYAQMTFCPPCSNELERCMICGNGAPVASNYIPPKTLGSQQQAVWRTGRNSQSTCCGAVMGRVAEKDPDTPNGSFSATRPITAPQQALRLRWSGDASIPAAASNYGAGLPYCGRFRPGLGFRWQQPYLEPGSSFSAAAALKPRKAGASRGRSTRRRLTTSNEEWPGRSFPRPGSQAHFNLDPAVDRGADKDGTWQGMYTLATDRLDQMLDYLGTFQLPGMDMNQWSTCMNSSDQHDISEFREGSRRDQGLVCWASVSYKCARRSDSRDTRRCSAHEGSFLQPPWHLHAIITGGDFLVHAEH</sequence>
<evidence type="ECO:0000313" key="2">
    <source>
        <dbReference type="EMBL" id="OLP82479.1"/>
    </source>
</evidence>
<name>A0A1Q9CHR7_SYMMI</name>
<evidence type="ECO:0000256" key="1">
    <source>
        <dbReference type="SAM" id="MobiDB-lite"/>
    </source>
</evidence>
<dbReference type="AlphaFoldDB" id="A0A1Q9CHR7"/>
<organism evidence="2 3">
    <name type="scientific">Symbiodinium microadriaticum</name>
    <name type="common">Dinoflagellate</name>
    <name type="synonym">Zooxanthella microadriatica</name>
    <dbReference type="NCBI Taxonomy" id="2951"/>
    <lineage>
        <taxon>Eukaryota</taxon>
        <taxon>Sar</taxon>
        <taxon>Alveolata</taxon>
        <taxon>Dinophyceae</taxon>
        <taxon>Suessiales</taxon>
        <taxon>Symbiodiniaceae</taxon>
        <taxon>Symbiodinium</taxon>
    </lineage>
</organism>
<protein>
    <submittedName>
        <fullName evidence="2">Uncharacterized protein</fullName>
    </submittedName>
</protein>
<feature type="compositionally biased region" description="Basic residues" evidence="1">
    <location>
        <begin position="145"/>
        <end position="161"/>
    </location>
</feature>